<dbReference type="RefSeq" id="WP_203761361.1">
    <property type="nucleotide sequence ID" value="NZ_BAAABO010000029.1"/>
</dbReference>
<evidence type="ECO:0000313" key="2">
    <source>
        <dbReference type="Proteomes" id="UP000609879"/>
    </source>
</evidence>
<dbReference type="Proteomes" id="UP000609879">
    <property type="component" value="Unassembled WGS sequence"/>
</dbReference>
<name>A0ABQ3Y0B3_9ACTN</name>
<keyword evidence="2" id="KW-1185">Reference proteome</keyword>
<gene>
    <name evidence="1" type="ORF">Ade02nite_20830</name>
</gene>
<sequence>MLEATPERVAYARRAQDRQWTFGPENAGEIMTDDVLGEMVVEGLIAPHFVTPTQQINGQDDYYRLTEAGERWLAAADAAYREKFDDTEGI</sequence>
<comment type="caution">
    <text evidence="1">The sequence shown here is derived from an EMBL/GenBank/DDBJ whole genome shotgun (WGS) entry which is preliminary data.</text>
</comment>
<organism evidence="1 2">
    <name type="scientific">Paractinoplanes deccanensis</name>
    <dbReference type="NCBI Taxonomy" id="113561"/>
    <lineage>
        <taxon>Bacteria</taxon>
        <taxon>Bacillati</taxon>
        <taxon>Actinomycetota</taxon>
        <taxon>Actinomycetes</taxon>
        <taxon>Micromonosporales</taxon>
        <taxon>Micromonosporaceae</taxon>
        <taxon>Paractinoplanes</taxon>
    </lineage>
</organism>
<proteinExistence type="predicted"/>
<evidence type="ECO:0000313" key="1">
    <source>
        <dbReference type="EMBL" id="GID73442.1"/>
    </source>
</evidence>
<dbReference type="EMBL" id="BOMI01000033">
    <property type="protein sequence ID" value="GID73442.1"/>
    <property type="molecule type" value="Genomic_DNA"/>
</dbReference>
<protein>
    <submittedName>
        <fullName evidence="1">Uncharacterized protein</fullName>
    </submittedName>
</protein>
<reference evidence="1 2" key="1">
    <citation type="submission" date="2021-01" db="EMBL/GenBank/DDBJ databases">
        <title>Whole genome shotgun sequence of Actinoplanes deccanensis NBRC 13994.</title>
        <authorList>
            <person name="Komaki H."/>
            <person name="Tamura T."/>
        </authorList>
    </citation>
    <scope>NUCLEOTIDE SEQUENCE [LARGE SCALE GENOMIC DNA]</scope>
    <source>
        <strain evidence="1 2">NBRC 13994</strain>
    </source>
</reference>
<accession>A0ABQ3Y0B3</accession>